<name>A0A5E4UM10_9BURK</name>
<organism evidence="1 2">
    <name type="scientific">Pandoraea terrae</name>
    <dbReference type="NCBI Taxonomy" id="1537710"/>
    <lineage>
        <taxon>Bacteria</taxon>
        <taxon>Pseudomonadati</taxon>
        <taxon>Pseudomonadota</taxon>
        <taxon>Betaproteobacteria</taxon>
        <taxon>Burkholderiales</taxon>
        <taxon>Burkholderiaceae</taxon>
        <taxon>Pandoraea</taxon>
    </lineage>
</organism>
<dbReference type="RefSeq" id="WP_150696912.1">
    <property type="nucleotide sequence ID" value="NZ_CABPRZ010000007.1"/>
</dbReference>
<evidence type="ECO:0000313" key="1">
    <source>
        <dbReference type="EMBL" id="VVD99894.1"/>
    </source>
</evidence>
<accession>A0A5E4UM10</accession>
<gene>
    <name evidence="1" type="ORF">PTE30175_01999</name>
</gene>
<evidence type="ECO:0000313" key="2">
    <source>
        <dbReference type="Proteomes" id="UP000414233"/>
    </source>
</evidence>
<keyword evidence="2" id="KW-1185">Reference proteome</keyword>
<evidence type="ECO:0008006" key="3">
    <source>
        <dbReference type="Google" id="ProtNLM"/>
    </source>
</evidence>
<reference evidence="1 2" key="1">
    <citation type="submission" date="2019-08" db="EMBL/GenBank/DDBJ databases">
        <authorList>
            <person name="Peeters C."/>
        </authorList>
    </citation>
    <scope>NUCLEOTIDE SEQUENCE [LARGE SCALE GENOMIC DNA]</scope>
    <source>
        <strain evidence="1 2">LMG 30175</strain>
    </source>
</reference>
<dbReference type="Proteomes" id="UP000414233">
    <property type="component" value="Unassembled WGS sequence"/>
</dbReference>
<dbReference type="EMBL" id="CABPRZ010000007">
    <property type="protein sequence ID" value="VVD99894.1"/>
    <property type="molecule type" value="Genomic_DNA"/>
</dbReference>
<proteinExistence type="predicted"/>
<protein>
    <recommendedName>
        <fullName evidence="3">DUF4276 family protein</fullName>
    </recommendedName>
</protein>
<dbReference type="AlphaFoldDB" id="A0A5E4UM10"/>
<dbReference type="OrthoDB" id="5763664at2"/>
<sequence>MTKQGIILVTEDALSDAVGKKMVTSVCNNLIVDRSIVTAGAGNMKKRIGNFIEASHAIPFLVITDLDNKPCPISLVREWVPRAAPQHFSLRVAVHEIESWLLADKTSIAEFLGIHPKHIPNSPDEVVDPKAALVNAARRARREIREGIVPRRPTISIGPGYNALLGQYVAERWCAHAARKVSKSLNSALTRLTTIDSIT</sequence>